<accession>A0A679IX97</accession>
<dbReference type="InterPro" id="IPR037522">
    <property type="entry name" value="HD_GYP_dom"/>
</dbReference>
<sequence>MTQDKSVLIVSDRPDRVRLLARAITTILPCRSVLGDQSVPAILPVVAVVDLDPRDGIAAAWVVRLLAMRVPCLVLTNAPAHIPDRANPALRVTAADTPRPTILSLLFSLIDAGEKLRTRHAGETAALERRAHRACSVVADLFHAAQTDRPVSSEEADAGTDVILEAVSEGGIRAWLDVIGRYDELLYQHSLSVAGFAAAFGFHLKIPRADRKRLAKAALLHDIGKSKIPLAILNKPGALTLDEMATMRTHASAGADMLARQEGFDAAMLDVVRHHHEMLDGSGYPAGLSGDAIPDLVRLVTICDIHSALTERRAYRNPLPHAEAHAIMLGMTGKLDMPLLRAFQPIVRQSSHGDALV</sequence>
<dbReference type="GO" id="GO:0008081">
    <property type="term" value="F:phosphoric diester hydrolase activity"/>
    <property type="evidence" value="ECO:0007669"/>
    <property type="project" value="UniProtKB-ARBA"/>
</dbReference>
<dbReference type="NCBIfam" id="TIGR00277">
    <property type="entry name" value="HDIG"/>
    <property type="match status" value="1"/>
</dbReference>
<dbReference type="EC" id="3.1.4.-" evidence="2"/>
<dbReference type="SMART" id="SM00471">
    <property type="entry name" value="HDc"/>
    <property type="match status" value="1"/>
</dbReference>
<name>A0A679IX97_9HYPH</name>
<dbReference type="EMBL" id="LR743504">
    <property type="protein sequence ID" value="CAA2100928.1"/>
    <property type="molecule type" value="Genomic_DNA"/>
</dbReference>
<dbReference type="Gene3D" id="1.10.3210.10">
    <property type="entry name" value="Hypothetical protein af1432"/>
    <property type="match status" value="1"/>
</dbReference>
<dbReference type="InterPro" id="IPR003607">
    <property type="entry name" value="HD/PDEase_dom"/>
</dbReference>
<dbReference type="SUPFAM" id="SSF109604">
    <property type="entry name" value="HD-domain/PDEase-like"/>
    <property type="match status" value="1"/>
</dbReference>
<dbReference type="PANTHER" id="PTHR43155">
    <property type="entry name" value="CYCLIC DI-GMP PHOSPHODIESTERASE PA4108-RELATED"/>
    <property type="match status" value="1"/>
</dbReference>
<proteinExistence type="predicted"/>
<dbReference type="PANTHER" id="PTHR43155:SF2">
    <property type="entry name" value="CYCLIC DI-GMP PHOSPHODIESTERASE PA4108"/>
    <property type="match status" value="1"/>
</dbReference>
<feature type="domain" description="HD-GYP" evidence="1">
    <location>
        <begin position="164"/>
        <end position="357"/>
    </location>
</feature>
<keyword evidence="2" id="KW-0378">Hydrolase</keyword>
<organism evidence="2">
    <name type="scientific">Methylobacterium bullatum</name>
    <dbReference type="NCBI Taxonomy" id="570505"/>
    <lineage>
        <taxon>Bacteria</taxon>
        <taxon>Pseudomonadati</taxon>
        <taxon>Pseudomonadota</taxon>
        <taxon>Alphaproteobacteria</taxon>
        <taxon>Hyphomicrobiales</taxon>
        <taxon>Methylobacteriaceae</taxon>
        <taxon>Methylobacterium</taxon>
    </lineage>
</organism>
<reference evidence="2" key="1">
    <citation type="submission" date="2019-12" db="EMBL/GenBank/DDBJ databases">
        <authorList>
            <person name="Cremers G."/>
        </authorList>
    </citation>
    <scope>NUCLEOTIDE SEQUENCE</scope>
    <source>
        <strain evidence="2">Mbul1</strain>
    </source>
</reference>
<dbReference type="CDD" id="cd00077">
    <property type="entry name" value="HDc"/>
    <property type="match status" value="1"/>
</dbReference>
<dbReference type="AlphaFoldDB" id="A0A679IX97"/>
<gene>
    <name evidence="2" type="ORF">MBUL_00919</name>
</gene>
<dbReference type="Pfam" id="PF13487">
    <property type="entry name" value="HD_5"/>
    <property type="match status" value="1"/>
</dbReference>
<dbReference type="InterPro" id="IPR006675">
    <property type="entry name" value="HDIG_dom"/>
</dbReference>
<evidence type="ECO:0000259" key="1">
    <source>
        <dbReference type="PROSITE" id="PS51832"/>
    </source>
</evidence>
<evidence type="ECO:0000313" key="2">
    <source>
        <dbReference type="EMBL" id="CAA2100928.1"/>
    </source>
</evidence>
<dbReference type="PROSITE" id="PS51832">
    <property type="entry name" value="HD_GYP"/>
    <property type="match status" value="1"/>
</dbReference>
<protein>
    <submittedName>
        <fullName evidence="2">3'3'-cGAMP-specific phosphodiesterase 3</fullName>
        <ecNumber evidence="2">3.1.4.-</ecNumber>
    </submittedName>
</protein>